<feature type="domain" description="Large ribosomal subunit protein uL24 C-terminal" evidence="4">
    <location>
        <begin position="11"/>
        <end position="68"/>
    </location>
</feature>
<keyword evidence="6" id="KW-1185">Reference proteome</keyword>
<dbReference type="GO" id="GO:0003723">
    <property type="term" value="F:RNA binding"/>
    <property type="evidence" value="ECO:0007669"/>
    <property type="project" value="InterPro"/>
</dbReference>
<reference evidence="5 6" key="1">
    <citation type="submission" date="2014-04" db="EMBL/GenBank/DDBJ databases">
        <authorList>
            <consortium name="International Citrus Genome Consortium"/>
            <person name="Gmitter F."/>
            <person name="Chen C."/>
            <person name="Farmerie W."/>
            <person name="Harkins T."/>
            <person name="Desany B."/>
            <person name="Mohiuddin M."/>
            <person name="Kodira C."/>
            <person name="Borodovsky M."/>
            <person name="Lomsadze A."/>
            <person name="Burns P."/>
            <person name="Jenkins J."/>
            <person name="Prochnik S."/>
            <person name="Shu S."/>
            <person name="Chapman J."/>
            <person name="Pitluck S."/>
            <person name="Schmutz J."/>
            <person name="Rokhsar D."/>
        </authorList>
    </citation>
    <scope>NUCLEOTIDE SEQUENCE</scope>
</reference>
<dbReference type="Gene3D" id="2.30.30.30">
    <property type="match status" value="1"/>
</dbReference>
<accession>A0A067FZT2</accession>
<dbReference type="SMR" id="A0A067FZT2"/>
<dbReference type="InterPro" id="IPR041988">
    <property type="entry name" value="Ribosomal_uL24_KOW"/>
</dbReference>
<dbReference type="PANTHER" id="PTHR12903">
    <property type="entry name" value="MITOCHONDRIAL RIBOSOMAL PROTEIN L24"/>
    <property type="match status" value="1"/>
</dbReference>
<name>A0A067FZT2_CITSI</name>
<dbReference type="SUPFAM" id="SSF50104">
    <property type="entry name" value="Translation proteins SH3-like domain"/>
    <property type="match status" value="1"/>
</dbReference>
<dbReference type="CDD" id="cd06089">
    <property type="entry name" value="KOW_RPL26"/>
    <property type="match status" value="1"/>
</dbReference>
<dbReference type="InterPro" id="IPR057264">
    <property type="entry name" value="Ribosomal_uL24_C"/>
</dbReference>
<gene>
    <name evidence="5" type="ORF">CISIN_1g031473mg</name>
</gene>
<organism evidence="5 6">
    <name type="scientific">Citrus sinensis</name>
    <name type="common">Sweet orange</name>
    <name type="synonym">Citrus aurantium var. sinensis</name>
    <dbReference type="NCBI Taxonomy" id="2711"/>
    <lineage>
        <taxon>Eukaryota</taxon>
        <taxon>Viridiplantae</taxon>
        <taxon>Streptophyta</taxon>
        <taxon>Embryophyta</taxon>
        <taxon>Tracheophyta</taxon>
        <taxon>Spermatophyta</taxon>
        <taxon>Magnoliopsida</taxon>
        <taxon>eudicotyledons</taxon>
        <taxon>Gunneridae</taxon>
        <taxon>Pentapetalae</taxon>
        <taxon>rosids</taxon>
        <taxon>malvids</taxon>
        <taxon>Sapindales</taxon>
        <taxon>Rutaceae</taxon>
        <taxon>Aurantioideae</taxon>
        <taxon>Citrus</taxon>
    </lineage>
</organism>
<comment type="similarity">
    <text evidence="1">Belongs to the universal ribosomal protein uL24 family.</text>
</comment>
<evidence type="ECO:0000313" key="5">
    <source>
        <dbReference type="EMBL" id="KDO68676.1"/>
    </source>
</evidence>
<dbReference type="AlphaFoldDB" id="A0A067FZT2"/>
<dbReference type="EMBL" id="KK784894">
    <property type="protein sequence ID" value="KDO68676.1"/>
    <property type="molecule type" value="Genomic_DNA"/>
</dbReference>
<dbReference type="InterPro" id="IPR014722">
    <property type="entry name" value="Rib_uL2_dom2"/>
</dbReference>
<protein>
    <recommendedName>
        <fullName evidence="4">Large ribosomal subunit protein uL24 C-terminal domain-containing protein</fullName>
    </recommendedName>
</protein>
<dbReference type="InterPro" id="IPR008991">
    <property type="entry name" value="Translation_prot_SH3-like_sf"/>
</dbReference>
<dbReference type="GO" id="GO:0005840">
    <property type="term" value="C:ribosome"/>
    <property type="evidence" value="ECO:0007669"/>
    <property type="project" value="UniProtKB-KW"/>
</dbReference>
<dbReference type="GO" id="GO:1990904">
    <property type="term" value="C:ribonucleoprotein complex"/>
    <property type="evidence" value="ECO:0007669"/>
    <property type="project" value="UniProtKB-KW"/>
</dbReference>
<evidence type="ECO:0000256" key="1">
    <source>
        <dbReference type="ARBA" id="ARBA00010618"/>
    </source>
</evidence>
<evidence type="ECO:0000256" key="3">
    <source>
        <dbReference type="ARBA" id="ARBA00023274"/>
    </source>
</evidence>
<dbReference type="Pfam" id="PF17136">
    <property type="entry name" value="ribosomal_L24"/>
    <property type="match status" value="1"/>
</dbReference>
<dbReference type="GO" id="GO:0006412">
    <property type="term" value="P:translation"/>
    <property type="evidence" value="ECO:0007669"/>
    <property type="project" value="InterPro"/>
</dbReference>
<evidence type="ECO:0000256" key="2">
    <source>
        <dbReference type="ARBA" id="ARBA00022980"/>
    </source>
</evidence>
<sequence length="117" mass="12496">MTPLIWICVQVKKHIKGGEGHEGGIFTVEAPIHASNVQVLDPVTGKPCKVGTKYLEDGTKVRVARGIGASGSIIPRPEILKIRTTPRPTVAGPKDTPVDLVMKKTYDAKSGKGMPDL</sequence>
<evidence type="ECO:0000313" key="6">
    <source>
        <dbReference type="Proteomes" id="UP000027120"/>
    </source>
</evidence>
<keyword evidence="2" id="KW-0689">Ribosomal protein</keyword>
<evidence type="ECO:0000259" key="4">
    <source>
        <dbReference type="Pfam" id="PF17136"/>
    </source>
</evidence>
<dbReference type="InterPro" id="IPR003256">
    <property type="entry name" value="Ribosomal_uL24"/>
</dbReference>
<dbReference type="GO" id="GO:0003735">
    <property type="term" value="F:structural constituent of ribosome"/>
    <property type="evidence" value="ECO:0007669"/>
    <property type="project" value="InterPro"/>
</dbReference>
<dbReference type="Proteomes" id="UP000027120">
    <property type="component" value="Unassembled WGS sequence"/>
</dbReference>
<proteinExistence type="inferred from homology"/>
<keyword evidence="3" id="KW-0687">Ribonucleoprotein</keyword>